<comment type="caution">
    <text evidence="2">The sequence shown here is derived from an EMBL/GenBank/DDBJ whole genome shotgun (WGS) entry which is preliminary data.</text>
</comment>
<keyword evidence="1" id="KW-0812">Transmembrane</keyword>
<evidence type="ECO:0000256" key="1">
    <source>
        <dbReference type="SAM" id="Phobius"/>
    </source>
</evidence>
<keyword evidence="1" id="KW-1133">Transmembrane helix</keyword>
<proteinExistence type="predicted"/>
<dbReference type="AlphaFoldDB" id="S9SA01"/>
<accession>S9SA01</accession>
<keyword evidence="3" id="KW-1185">Reference proteome</keyword>
<dbReference type="Proteomes" id="UP000015347">
    <property type="component" value="Unassembled WGS sequence"/>
</dbReference>
<protein>
    <submittedName>
        <fullName evidence="2">Uncharacterized protein</fullName>
    </submittedName>
</protein>
<dbReference type="STRING" id="1123237.Salmuc_02867"/>
<keyword evidence="1" id="KW-0472">Membrane</keyword>
<feature type="transmembrane region" description="Helical" evidence="1">
    <location>
        <begin position="26"/>
        <end position="44"/>
    </location>
</feature>
<gene>
    <name evidence="2" type="ORF">Salmuc_02867</name>
</gene>
<organism evidence="2 3">
    <name type="scientific">Salipiger mucosus DSM 16094</name>
    <dbReference type="NCBI Taxonomy" id="1123237"/>
    <lineage>
        <taxon>Bacteria</taxon>
        <taxon>Pseudomonadati</taxon>
        <taxon>Pseudomonadota</taxon>
        <taxon>Alphaproteobacteria</taxon>
        <taxon>Rhodobacterales</taxon>
        <taxon>Roseobacteraceae</taxon>
        <taxon>Salipiger</taxon>
    </lineage>
</organism>
<reference evidence="3" key="1">
    <citation type="journal article" date="2014" name="Stand. Genomic Sci.">
        <title>Genome sequence of the exopolysaccharide-producing Salipiger mucosus type strain (DSM 16094(T)), a moderately halophilic member of the Roseobacter clade.</title>
        <authorList>
            <person name="Riedel T."/>
            <person name="Spring S."/>
            <person name="Fiebig A."/>
            <person name="Petersen J."/>
            <person name="Kyrpides N.C."/>
            <person name="Goker M."/>
            <person name="Klenk H.P."/>
        </authorList>
    </citation>
    <scope>NUCLEOTIDE SEQUENCE [LARGE SCALE GENOMIC DNA]</scope>
    <source>
        <strain evidence="3">DSM 16094</strain>
    </source>
</reference>
<name>S9SA01_9RHOB</name>
<dbReference type="HOGENOM" id="CLU_3172991_0_0_5"/>
<evidence type="ECO:0000313" key="3">
    <source>
        <dbReference type="Proteomes" id="UP000015347"/>
    </source>
</evidence>
<dbReference type="EMBL" id="APVH01000017">
    <property type="protein sequence ID" value="EPX83069.1"/>
    <property type="molecule type" value="Genomic_DNA"/>
</dbReference>
<sequence length="47" mass="5109">MLALALVALALRRRIAASAPRRWIAVAGLLATPLPWFGLAYARMMTS</sequence>
<evidence type="ECO:0000313" key="2">
    <source>
        <dbReference type="EMBL" id="EPX83069.1"/>
    </source>
</evidence>